<accession>A0A9D2I1N3</accession>
<reference evidence="1" key="2">
    <citation type="submission" date="2021-04" db="EMBL/GenBank/DDBJ databases">
        <authorList>
            <person name="Gilroy R."/>
        </authorList>
    </citation>
    <scope>NUCLEOTIDE SEQUENCE</scope>
    <source>
        <strain evidence="1">CHK171-505</strain>
    </source>
</reference>
<dbReference type="AlphaFoldDB" id="A0A9D2I1N3"/>
<evidence type="ECO:0000313" key="2">
    <source>
        <dbReference type="Proteomes" id="UP000886856"/>
    </source>
</evidence>
<proteinExistence type="predicted"/>
<comment type="caution">
    <text evidence="1">The sequence shown here is derived from an EMBL/GenBank/DDBJ whole genome shotgun (WGS) entry which is preliminary data.</text>
</comment>
<gene>
    <name evidence="1" type="ORF">H9948_10885</name>
</gene>
<protein>
    <recommendedName>
        <fullName evidence="3">BppU N-terminal domain-containing protein</fullName>
    </recommendedName>
</protein>
<dbReference type="EMBL" id="DWYW01000252">
    <property type="protein sequence ID" value="HJA91280.1"/>
    <property type="molecule type" value="Genomic_DNA"/>
</dbReference>
<dbReference type="Proteomes" id="UP000886856">
    <property type="component" value="Unassembled WGS sequence"/>
</dbReference>
<evidence type="ECO:0000313" key="1">
    <source>
        <dbReference type="EMBL" id="HJA91280.1"/>
    </source>
</evidence>
<sequence>MALDNFRTIELIWDKANKSIIKTIKTASSDTTGRYLSVKVLDGGQEVTLNNAKLQLYWEHPNFNTSGTDDFATANNGGLFKMTFSDEMLTNIGGLNAHLVLILTDGKITSDFFTIEVFKGADNGVVVPTNGSGLVEQVANKIDKGNVTMGDLTQEVKLAMTGGSVAIVGENAVGTENIKDGSITTDKLGFTASDLFNDFLLEYDTKNNGTIDKMYQVVSSEEFNIYLRLNKNEFVKYTFKTNGQENYIRLFDIVISEAGRNKEYSTHAYENPTVAVLGTSTNNHYITEIGGKVYLHFYGTGVEFNYYSRSNGGVWRPKIDGRIYPNISTYNANAIAKSTVIADDLPQTNHTLELEFIGADTNTVDAPRGWLIGGETFVVTSESDGVTMNDKAELTVTGSNKDFAFHVKPLDIEGAEQFFPLHSGNNTTNAVERKLLIDGNVIDMTSSTELTPFETGSFTEILESKMTYETGLRAKGKILWEFKEDRLSQELEYEFLKDSMVLNGYVFMLPVQKQYFDYLKTDKREIVNQRDAVIGVSTHFKDLNVETIRAYFVEPYNMYNLEVAIEKGSHDYQRLWLQRRDESISKLYPQPLSNTEFNVGDKLYFDGYFKVNNIF</sequence>
<dbReference type="Gene3D" id="2.60.120.260">
    <property type="entry name" value="Galactose-binding domain-like"/>
    <property type="match status" value="1"/>
</dbReference>
<dbReference type="Gene3D" id="2.60.40.3350">
    <property type="match status" value="1"/>
</dbReference>
<name>A0A9D2I1N3_9LACT</name>
<reference evidence="1" key="1">
    <citation type="journal article" date="2021" name="PeerJ">
        <title>Extensive microbial diversity within the chicken gut microbiome revealed by metagenomics and culture.</title>
        <authorList>
            <person name="Gilroy R."/>
            <person name="Ravi A."/>
            <person name="Getino M."/>
            <person name="Pursley I."/>
            <person name="Horton D.L."/>
            <person name="Alikhan N.F."/>
            <person name="Baker D."/>
            <person name="Gharbi K."/>
            <person name="Hall N."/>
            <person name="Watson M."/>
            <person name="Adriaenssens E.M."/>
            <person name="Foster-Nyarko E."/>
            <person name="Jarju S."/>
            <person name="Secka A."/>
            <person name="Antonio M."/>
            <person name="Oren A."/>
            <person name="Chaudhuri R.R."/>
            <person name="La Ragione R."/>
            <person name="Hildebrand F."/>
            <person name="Pallen M.J."/>
        </authorList>
    </citation>
    <scope>NUCLEOTIDE SEQUENCE</scope>
    <source>
        <strain evidence="1">CHK171-505</strain>
    </source>
</reference>
<evidence type="ECO:0008006" key="3">
    <source>
        <dbReference type="Google" id="ProtNLM"/>
    </source>
</evidence>
<organism evidence="1 2">
    <name type="scientific">Candidatus Jeotgalibaca merdavium</name>
    <dbReference type="NCBI Taxonomy" id="2838627"/>
    <lineage>
        <taxon>Bacteria</taxon>
        <taxon>Bacillati</taxon>
        <taxon>Bacillota</taxon>
        <taxon>Bacilli</taxon>
        <taxon>Lactobacillales</taxon>
        <taxon>Carnobacteriaceae</taxon>
        <taxon>Jeotgalibaca</taxon>
    </lineage>
</organism>